<dbReference type="EMBL" id="BK015405">
    <property type="protein sequence ID" value="DAE05232.1"/>
    <property type="molecule type" value="Genomic_DNA"/>
</dbReference>
<organism evidence="1">
    <name type="scientific">Caudovirales sp. ctbaM10</name>
    <dbReference type="NCBI Taxonomy" id="2825767"/>
    <lineage>
        <taxon>Viruses</taxon>
        <taxon>Duplodnaviria</taxon>
        <taxon>Heunggongvirae</taxon>
        <taxon>Uroviricota</taxon>
        <taxon>Caudoviricetes</taxon>
    </lineage>
</organism>
<sequence length="33" mass="3956">MDRFLPKHARDFLVYQFQLLGTNSETVKQETEI</sequence>
<accession>A0A8S5PEZ0</accession>
<evidence type="ECO:0000313" key="1">
    <source>
        <dbReference type="EMBL" id="DAE05232.1"/>
    </source>
</evidence>
<reference evidence="1" key="1">
    <citation type="journal article" date="2021" name="Proc. Natl. Acad. Sci. U.S.A.">
        <title>A Catalog of Tens of Thousands of Viruses from Human Metagenomes Reveals Hidden Associations with Chronic Diseases.</title>
        <authorList>
            <person name="Tisza M.J."/>
            <person name="Buck C.B."/>
        </authorList>
    </citation>
    <scope>NUCLEOTIDE SEQUENCE</scope>
    <source>
        <strain evidence="1">CtbaM10</strain>
    </source>
</reference>
<protein>
    <submittedName>
        <fullName evidence="1">Uncharacterized protein</fullName>
    </submittedName>
</protein>
<name>A0A8S5PEZ0_9CAUD</name>
<proteinExistence type="predicted"/>